<dbReference type="PROSITE" id="PS51702">
    <property type="entry name" value="HTH_MU"/>
    <property type="match status" value="1"/>
</dbReference>
<evidence type="ECO:0000313" key="3">
    <source>
        <dbReference type="EMBL" id="TCL06391.1"/>
    </source>
</evidence>
<dbReference type="Gene3D" id="1.10.10.10">
    <property type="entry name" value="Winged helix-like DNA-binding domain superfamily/Winged helix DNA-binding domain"/>
    <property type="match status" value="1"/>
</dbReference>
<gene>
    <name evidence="3" type="ORF">EZJ58_4642</name>
</gene>
<keyword evidence="4" id="KW-1185">Reference proteome</keyword>
<evidence type="ECO:0000313" key="4">
    <source>
        <dbReference type="Proteomes" id="UP000294555"/>
    </source>
</evidence>
<dbReference type="Proteomes" id="UP000294555">
    <property type="component" value="Unassembled WGS sequence"/>
</dbReference>
<feature type="domain" description="HTH Mu-type" evidence="2">
    <location>
        <begin position="12"/>
        <end position="79"/>
    </location>
</feature>
<keyword evidence="3" id="KW-0238">DNA-binding</keyword>
<reference evidence="3 4" key="1">
    <citation type="submission" date="2019-02" db="EMBL/GenBank/DDBJ databases">
        <title>Investigation of anaerobic lignin degradation for improved lignocellulosic biofuels.</title>
        <authorList>
            <person name="Deangelis K."/>
        </authorList>
    </citation>
    <scope>NUCLEOTIDE SEQUENCE [LARGE SCALE GENOMIC DNA]</scope>
    <source>
        <strain evidence="3 4">159R</strain>
    </source>
</reference>
<dbReference type="InterPro" id="IPR003314">
    <property type="entry name" value="Mu-type_HTH"/>
</dbReference>
<proteinExistence type="predicted"/>
<feature type="region of interest" description="Disordered" evidence="1">
    <location>
        <begin position="73"/>
        <end position="94"/>
    </location>
</feature>
<dbReference type="AlphaFoldDB" id="A0A4R1NKB7"/>
<evidence type="ECO:0000256" key="1">
    <source>
        <dbReference type="SAM" id="MobiDB-lite"/>
    </source>
</evidence>
<dbReference type="GO" id="GO:0003677">
    <property type="term" value="F:DNA binding"/>
    <property type="evidence" value="ECO:0007669"/>
    <property type="project" value="UniProtKB-KW"/>
</dbReference>
<accession>A0A4R1NKB7</accession>
<protein>
    <submittedName>
        <fullName evidence="3">Mu DNA-binding protein</fullName>
    </submittedName>
</protein>
<name>A0A4R1NKB7_9GAMM</name>
<evidence type="ECO:0000259" key="2">
    <source>
        <dbReference type="PROSITE" id="PS51702"/>
    </source>
</evidence>
<dbReference type="SUPFAM" id="SSF46955">
    <property type="entry name" value="Putative DNA-binding domain"/>
    <property type="match status" value="1"/>
</dbReference>
<feature type="region of interest" description="Disordered" evidence="1">
    <location>
        <begin position="30"/>
        <end position="57"/>
    </location>
</feature>
<dbReference type="InterPro" id="IPR036388">
    <property type="entry name" value="WH-like_DNA-bd_sf"/>
</dbReference>
<dbReference type="EMBL" id="SJOI01000001">
    <property type="protein sequence ID" value="TCL06391.1"/>
    <property type="molecule type" value="Genomic_DNA"/>
</dbReference>
<organism evidence="3 4">
    <name type="scientific">Sodalis ligni</name>
    <dbReference type="NCBI Taxonomy" id="2697027"/>
    <lineage>
        <taxon>Bacteria</taxon>
        <taxon>Pseudomonadati</taxon>
        <taxon>Pseudomonadota</taxon>
        <taxon>Gammaproteobacteria</taxon>
        <taxon>Enterobacterales</taxon>
        <taxon>Bruguierivoracaceae</taxon>
        <taxon>Sodalis</taxon>
    </lineage>
</organism>
<sequence length="138" mass="15471">MGIPILECDSMKNAWFSTKELLGVAGLPKTRQGLTGRARRENWRGRPRSGGQGRGLEFSLESLPAKVQRALTQREMQEQSAPDYRAGAAPSPSEADPLAAWMAIYRQFLPEERDNVISLVMREGIEKFMTRLGIAPRR</sequence>
<dbReference type="Pfam" id="PF02316">
    <property type="entry name" value="HTH_Tnp_Mu_1"/>
    <property type="match status" value="1"/>
</dbReference>
<dbReference type="InterPro" id="IPR009061">
    <property type="entry name" value="DNA-bd_dom_put_sf"/>
</dbReference>
<comment type="caution">
    <text evidence="3">The sequence shown here is derived from an EMBL/GenBank/DDBJ whole genome shotgun (WGS) entry which is preliminary data.</text>
</comment>